<gene>
    <name evidence="4" type="ORF">CARN6_2136</name>
</gene>
<dbReference type="GO" id="GO:0005975">
    <property type="term" value="P:carbohydrate metabolic process"/>
    <property type="evidence" value="ECO:0007669"/>
    <property type="project" value="InterPro"/>
</dbReference>
<evidence type="ECO:0000313" key="4">
    <source>
        <dbReference type="EMBL" id="CBI08651.1"/>
    </source>
</evidence>
<keyword evidence="4" id="KW-0326">Glycosidase</keyword>
<feature type="domain" description="Fibronectin type III-like" evidence="3">
    <location>
        <begin position="340"/>
        <end position="409"/>
    </location>
</feature>
<dbReference type="SUPFAM" id="SSF52279">
    <property type="entry name" value="Beta-D-glucan exohydrolase, C-terminal domain"/>
    <property type="match status" value="1"/>
</dbReference>
<dbReference type="InterPro" id="IPR050288">
    <property type="entry name" value="Cellulose_deg_GH3"/>
</dbReference>
<organism evidence="4">
    <name type="scientific">mine drainage metagenome</name>
    <dbReference type="NCBI Taxonomy" id="410659"/>
    <lineage>
        <taxon>unclassified sequences</taxon>
        <taxon>metagenomes</taxon>
        <taxon>ecological metagenomes</taxon>
    </lineage>
</organism>
<dbReference type="InterPro" id="IPR002772">
    <property type="entry name" value="Glyco_hydro_3_C"/>
</dbReference>
<reference evidence="4" key="1">
    <citation type="submission" date="2009-10" db="EMBL/GenBank/DDBJ databases">
        <title>Diversity of trophic interactions inside an arsenic-rich microbial ecosystem.</title>
        <authorList>
            <person name="Bertin P.N."/>
            <person name="Heinrich-Salmeron A."/>
            <person name="Pelletier E."/>
            <person name="Goulhen-Chollet F."/>
            <person name="Arsene-Ploetze F."/>
            <person name="Gallien S."/>
            <person name="Calteau A."/>
            <person name="Vallenet D."/>
            <person name="Casiot C."/>
            <person name="Chane-Woon-Ming B."/>
            <person name="Giloteaux L."/>
            <person name="Barakat M."/>
            <person name="Bonnefoy V."/>
            <person name="Bruneel O."/>
            <person name="Chandler M."/>
            <person name="Cleiss J."/>
            <person name="Duran R."/>
            <person name="Elbaz-Poulichet F."/>
            <person name="Fonknechten N."/>
            <person name="Lauga B."/>
            <person name="Mornico D."/>
            <person name="Ortet P."/>
            <person name="Schaeffer C."/>
            <person name="Siguier P."/>
            <person name="Alexander Thil Smith A."/>
            <person name="Van Dorsselaer A."/>
            <person name="Weissenbach J."/>
            <person name="Medigue C."/>
            <person name="Le Paslier D."/>
        </authorList>
    </citation>
    <scope>NUCLEOTIDE SEQUENCE</scope>
</reference>
<dbReference type="EC" id="3.2.1.21" evidence="4"/>
<comment type="caution">
    <text evidence="4">The sequence shown here is derived from an EMBL/GenBank/DDBJ whole genome shotgun (WGS) entry which is preliminary data.</text>
</comment>
<dbReference type="GO" id="GO:0008422">
    <property type="term" value="F:beta-glucosidase activity"/>
    <property type="evidence" value="ECO:0007669"/>
    <property type="project" value="UniProtKB-EC"/>
</dbReference>
<accession>E6QN30</accession>
<sequence length="420" mass="45107">MFDHPYIAPTPAYVATPEKRAQARKVADETIVLLKNDGIEGHGKLLPLGKSVKTVALVGPLADSQQDMLGSWSALGNPKDAITLRQALAERLGSDHLLYAKGVEVLYGQDEVNLRHALGQPETPVWDETKGIADAVAIAKKSDVVIMALGESAVWMTGEATSRADLNLPGHQEQLLEAVAATGKPVVLVMFTGRPSTIPWAGKHIPAIVEAWFPGMEGGHAVADVLFGGVNPSARLTTSFPRAVGQEPLYYSQLPTGRPAHGDLNHLPADSGEKYMSRYLDVNNSALYPFGWGLSYTTFRFSQPRLSQTEIAAAELKPGSSANVMVTASVTNIGSVAGTEVAQLYIRNTSASVEQPVRVLKGFTRVTLQPGETRTVTFPLGFDELSFYNVQSQKVVEPTVYKIFVGGNSLADLTTSLTVR</sequence>
<comment type="similarity">
    <text evidence="1">Belongs to the glycosyl hydrolase 3 family.</text>
</comment>
<dbReference type="PANTHER" id="PTHR42715">
    <property type="entry name" value="BETA-GLUCOSIDASE"/>
    <property type="match status" value="1"/>
</dbReference>
<proteinExistence type="inferred from homology"/>
<dbReference type="InterPro" id="IPR013783">
    <property type="entry name" value="Ig-like_fold"/>
</dbReference>
<dbReference type="FunFam" id="2.60.40.10:FF:000495">
    <property type="entry name" value="Periplasmic beta-glucosidase"/>
    <property type="match status" value="1"/>
</dbReference>
<evidence type="ECO:0000256" key="2">
    <source>
        <dbReference type="ARBA" id="ARBA00022801"/>
    </source>
</evidence>
<dbReference type="Pfam" id="PF01915">
    <property type="entry name" value="Glyco_hydro_3_C"/>
    <property type="match status" value="1"/>
</dbReference>
<dbReference type="InterPro" id="IPR036881">
    <property type="entry name" value="Glyco_hydro_3_C_sf"/>
</dbReference>
<dbReference type="Gene3D" id="3.40.50.1700">
    <property type="entry name" value="Glycoside hydrolase family 3 C-terminal domain"/>
    <property type="match status" value="1"/>
</dbReference>
<dbReference type="InterPro" id="IPR026891">
    <property type="entry name" value="Fn3-like"/>
</dbReference>
<dbReference type="Gene3D" id="2.60.40.10">
    <property type="entry name" value="Immunoglobulins"/>
    <property type="match status" value="1"/>
</dbReference>
<name>E6QN30_9ZZZZ</name>
<dbReference type="Pfam" id="PF14310">
    <property type="entry name" value="Fn3-like"/>
    <property type="match status" value="1"/>
</dbReference>
<dbReference type="AlphaFoldDB" id="E6QN30"/>
<evidence type="ECO:0000256" key="1">
    <source>
        <dbReference type="ARBA" id="ARBA00005336"/>
    </source>
</evidence>
<dbReference type="SMART" id="SM01217">
    <property type="entry name" value="Fn3_like"/>
    <property type="match status" value="1"/>
</dbReference>
<dbReference type="PANTHER" id="PTHR42715:SF10">
    <property type="entry name" value="BETA-GLUCOSIDASE"/>
    <property type="match status" value="1"/>
</dbReference>
<evidence type="ECO:0000259" key="3">
    <source>
        <dbReference type="SMART" id="SM01217"/>
    </source>
</evidence>
<dbReference type="EMBL" id="CABQ01000245">
    <property type="protein sequence ID" value="CBI08651.1"/>
    <property type="molecule type" value="Genomic_DNA"/>
</dbReference>
<keyword evidence="2 4" id="KW-0378">Hydrolase</keyword>
<protein>
    <submittedName>
        <fullName evidence="4">Beta-D-glucoside glucohydrolase, periplasmic</fullName>
        <ecNumber evidence="4">3.2.1.21</ecNumber>
    </submittedName>
</protein>